<dbReference type="Gene3D" id="3.30.70.100">
    <property type="match status" value="1"/>
</dbReference>
<dbReference type="AlphaFoldDB" id="Q0SAT1"/>
<reference evidence="2" key="1">
    <citation type="journal article" date="2006" name="Proc. Natl. Acad. Sci. U.S.A.">
        <title>The complete genome of Rhodococcus sp. RHA1 provides insights into a catabolic powerhouse.</title>
        <authorList>
            <person name="McLeod M.P."/>
            <person name="Warren R.L."/>
            <person name="Hsiao W.W.L."/>
            <person name="Araki N."/>
            <person name="Myhre M."/>
            <person name="Fernandes C."/>
            <person name="Miyazawa D."/>
            <person name="Wong W."/>
            <person name="Lillquist A.L."/>
            <person name="Wang D."/>
            <person name="Dosanjh M."/>
            <person name="Hara H."/>
            <person name="Petrescu A."/>
            <person name="Morin R.D."/>
            <person name="Yang G."/>
            <person name="Stott J.M."/>
            <person name="Schein J.E."/>
            <person name="Shin H."/>
            <person name="Smailus D."/>
            <person name="Siddiqui A.S."/>
            <person name="Marra M.A."/>
            <person name="Jones S.J.M."/>
            <person name="Holt R."/>
            <person name="Brinkman F.S.L."/>
            <person name="Miyauchi K."/>
            <person name="Fukuda M."/>
            <person name="Davies J.E."/>
            <person name="Mohn W.W."/>
            <person name="Eltis L.D."/>
        </authorList>
    </citation>
    <scope>NUCLEOTIDE SEQUENCE [LARGE SCALE GENOMIC DNA]</scope>
    <source>
        <strain evidence="2">RHA1</strain>
    </source>
</reference>
<evidence type="ECO:0008006" key="3">
    <source>
        <dbReference type="Google" id="ProtNLM"/>
    </source>
</evidence>
<sequence>MSTTSNRRPDMATKALLVRLEAKPGKESVVEEFLRSALPLVEQEPGTKPWLAVRFGPSTFGIIDAFPDEAARDTHLNGPVGKALGERADELFAAPPEISYLDVLADKL</sequence>
<proteinExistence type="predicted"/>
<dbReference type="InterPro" id="IPR011008">
    <property type="entry name" value="Dimeric_a/b-barrel"/>
</dbReference>
<protein>
    <recommendedName>
        <fullName evidence="3">Antibiotic biosynthesis monooxygenase</fullName>
    </recommendedName>
</protein>
<organism evidence="1 2">
    <name type="scientific">Rhodococcus jostii (strain RHA1)</name>
    <dbReference type="NCBI Taxonomy" id="101510"/>
    <lineage>
        <taxon>Bacteria</taxon>
        <taxon>Bacillati</taxon>
        <taxon>Actinomycetota</taxon>
        <taxon>Actinomycetes</taxon>
        <taxon>Mycobacteriales</taxon>
        <taxon>Nocardiaceae</taxon>
        <taxon>Rhodococcus</taxon>
    </lineage>
</organism>
<dbReference type="KEGG" id="rha:RHA1_ro03552"/>
<evidence type="ECO:0000313" key="1">
    <source>
        <dbReference type="EMBL" id="ABG95355.1"/>
    </source>
</evidence>
<gene>
    <name evidence="1" type="ordered locus">RHA1_ro03552</name>
</gene>
<dbReference type="Proteomes" id="UP000008710">
    <property type="component" value="Chromosome"/>
</dbReference>
<dbReference type="EMBL" id="CP000431">
    <property type="protein sequence ID" value="ABG95355.1"/>
    <property type="molecule type" value="Genomic_DNA"/>
</dbReference>
<name>Q0SAT1_RHOJR</name>
<dbReference type="SUPFAM" id="SSF54909">
    <property type="entry name" value="Dimeric alpha+beta barrel"/>
    <property type="match status" value="1"/>
</dbReference>
<accession>Q0SAT1</accession>
<dbReference type="HOGENOM" id="CLU_148789_1_0_11"/>
<evidence type="ECO:0000313" key="2">
    <source>
        <dbReference type="Proteomes" id="UP000008710"/>
    </source>
</evidence>
<dbReference type="eggNOG" id="COG1359">
    <property type="taxonomic scope" value="Bacteria"/>
</dbReference>